<dbReference type="AlphaFoldDB" id="A0A0V1ATK7"/>
<dbReference type="EMBL" id="JYDH01000241">
    <property type="protein sequence ID" value="KRY27652.1"/>
    <property type="molecule type" value="Genomic_DNA"/>
</dbReference>
<protein>
    <submittedName>
        <fullName evidence="1">Uncharacterized protein</fullName>
    </submittedName>
</protein>
<dbReference type="Proteomes" id="UP000054776">
    <property type="component" value="Unassembled WGS sequence"/>
</dbReference>
<organism evidence="1 3">
    <name type="scientific">Trichinella spiralis</name>
    <name type="common">Trichina worm</name>
    <dbReference type="NCBI Taxonomy" id="6334"/>
    <lineage>
        <taxon>Eukaryota</taxon>
        <taxon>Metazoa</taxon>
        <taxon>Ecdysozoa</taxon>
        <taxon>Nematoda</taxon>
        <taxon>Enoplea</taxon>
        <taxon>Dorylaimia</taxon>
        <taxon>Trichinellida</taxon>
        <taxon>Trichinellidae</taxon>
        <taxon>Trichinella</taxon>
    </lineage>
</organism>
<name>A0A0V1ATK7_TRISP</name>
<reference evidence="1 3" key="1">
    <citation type="submission" date="2015-01" db="EMBL/GenBank/DDBJ databases">
        <title>Evolution of Trichinella species and genotypes.</title>
        <authorList>
            <person name="Korhonen P.K."/>
            <person name="Edoardo P."/>
            <person name="Giuseppe L.R."/>
            <person name="Gasser R.B."/>
        </authorList>
    </citation>
    <scope>NUCLEOTIDE SEQUENCE [LARGE SCALE GENOMIC DNA]</scope>
    <source>
        <strain evidence="1">ISS3</strain>
    </source>
</reference>
<evidence type="ECO:0000313" key="2">
    <source>
        <dbReference type="EMBL" id="KRY27652.1"/>
    </source>
</evidence>
<gene>
    <name evidence="1" type="ORF">T01_12355</name>
    <name evidence="2" type="ORF">T01_14716</name>
</gene>
<comment type="caution">
    <text evidence="1">The sequence shown here is derived from an EMBL/GenBank/DDBJ whole genome shotgun (WGS) entry which is preliminary data.</text>
</comment>
<evidence type="ECO:0000313" key="3">
    <source>
        <dbReference type="Proteomes" id="UP000054776"/>
    </source>
</evidence>
<accession>A0A0V1ATK7</accession>
<dbReference type="EMBL" id="JYDH01000241">
    <property type="protein sequence ID" value="KRY27644.1"/>
    <property type="molecule type" value="Genomic_DNA"/>
</dbReference>
<keyword evidence="3" id="KW-1185">Reference proteome</keyword>
<dbReference type="InParanoid" id="A0A0V1ATK7"/>
<proteinExistence type="predicted"/>
<evidence type="ECO:0000313" key="1">
    <source>
        <dbReference type="EMBL" id="KRY27644.1"/>
    </source>
</evidence>
<sequence length="95" mass="10682">MCFTAIHRLGAQLDWSILISSSAFKSAQPMFRHSSWNAAALSDDQTLKHKWTLVSADFVTFKEKSSKKTNSTIEKCANALLIIYSLDMPSPWVKC</sequence>